<evidence type="ECO:0000256" key="3">
    <source>
        <dbReference type="ARBA" id="ARBA00022450"/>
    </source>
</evidence>
<dbReference type="InterPro" id="IPR036736">
    <property type="entry name" value="ACP-like_sf"/>
</dbReference>
<gene>
    <name evidence="6" type="ORF">EH240_14425</name>
</gene>
<reference evidence="6 7" key="1">
    <citation type="submission" date="2018-11" db="EMBL/GenBank/DDBJ databases">
        <title>the genome of Mesorhizobium tamadayense DSM 28320.</title>
        <authorList>
            <person name="Gao J."/>
        </authorList>
    </citation>
    <scope>NUCLEOTIDE SEQUENCE [LARGE SCALE GENOMIC DNA]</scope>
    <source>
        <strain evidence="6 7">DSM 28320</strain>
    </source>
</reference>
<dbReference type="Pfam" id="PF00975">
    <property type="entry name" value="Thioesterase"/>
    <property type="match status" value="1"/>
</dbReference>
<dbReference type="InterPro" id="IPR009081">
    <property type="entry name" value="PP-bd_ACP"/>
</dbReference>
<feature type="domain" description="Carrier" evidence="5">
    <location>
        <begin position="1189"/>
        <end position="1263"/>
    </location>
</feature>
<dbReference type="Pfam" id="PF00501">
    <property type="entry name" value="AMP-binding"/>
    <property type="match status" value="1"/>
</dbReference>
<keyword evidence="3" id="KW-0596">Phosphopantetheine</keyword>
<dbReference type="PANTHER" id="PTHR45527">
    <property type="entry name" value="NONRIBOSOMAL PEPTIDE SYNTHETASE"/>
    <property type="match status" value="1"/>
</dbReference>
<dbReference type="GO" id="GO:0044550">
    <property type="term" value="P:secondary metabolite biosynthetic process"/>
    <property type="evidence" value="ECO:0007669"/>
    <property type="project" value="TreeGrafter"/>
</dbReference>
<dbReference type="Pfam" id="PF00551">
    <property type="entry name" value="Formyl_trans_N"/>
    <property type="match status" value="1"/>
</dbReference>
<dbReference type="FunFam" id="1.10.1200.10:FF:000005">
    <property type="entry name" value="Nonribosomal peptide synthetase 1"/>
    <property type="match status" value="1"/>
</dbReference>
<dbReference type="Proteomes" id="UP000273786">
    <property type="component" value="Unassembled WGS sequence"/>
</dbReference>
<evidence type="ECO:0000313" key="7">
    <source>
        <dbReference type="Proteomes" id="UP000273786"/>
    </source>
</evidence>
<protein>
    <submittedName>
        <fullName evidence="6">Amino acid adenylation domain-containing protein</fullName>
    </submittedName>
</protein>
<dbReference type="CDD" id="cd08700">
    <property type="entry name" value="FMT_C_OzmH_like"/>
    <property type="match status" value="1"/>
</dbReference>
<dbReference type="SUPFAM" id="SSF53328">
    <property type="entry name" value="Formyltransferase"/>
    <property type="match status" value="1"/>
</dbReference>
<dbReference type="InterPro" id="IPR025110">
    <property type="entry name" value="AMP-bd_C"/>
</dbReference>
<dbReference type="InterPro" id="IPR002376">
    <property type="entry name" value="Formyl_transf_N"/>
</dbReference>
<dbReference type="InterPro" id="IPR010071">
    <property type="entry name" value="AA_adenyl_dom"/>
</dbReference>
<dbReference type="PROSITE" id="PS00012">
    <property type="entry name" value="PHOSPHOPANTETHEINE"/>
    <property type="match status" value="1"/>
</dbReference>
<dbReference type="SUPFAM" id="SSF53474">
    <property type="entry name" value="alpha/beta-Hydrolases"/>
    <property type="match status" value="1"/>
</dbReference>
<dbReference type="GO" id="GO:0031177">
    <property type="term" value="F:phosphopantetheine binding"/>
    <property type="evidence" value="ECO:0007669"/>
    <property type="project" value="TreeGrafter"/>
</dbReference>
<dbReference type="CDD" id="cd08649">
    <property type="entry name" value="FMT_core_NRPS_like"/>
    <property type="match status" value="1"/>
</dbReference>
<name>A0A3P3FSA6_9HYPH</name>
<evidence type="ECO:0000256" key="4">
    <source>
        <dbReference type="ARBA" id="ARBA00022553"/>
    </source>
</evidence>
<dbReference type="PANTHER" id="PTHR45527:SF1">
    <property type="entry name" value="FATTY ACID SYNTHASE"/>
    <property type="match status" value="1"/>
</dbReference>
<dbReference type="GO" id="GO:0005737">
    <property type="term" value="C:cytoplasm"/>
    <property type="evidence" value="ECO:0007669"/>
    <property type="project" value="TreeGrafter"/>
</dbReference>
<dbReference type="FunFam" id="3.30.300.30:FF:000010">
    <property type="entry name" value="Enterobactin synthetase component F"/>
    <property type="match status" value="1"/>
</dbReference>
<dbReference type="FunFam" id="3.40.50.980:FF:000001">
    <property type="entry name" value="Non-ribosomal peptide synthetase"/>
    <property type="match status" value="1"/>
</dbReference>
<organism evidence="6 7">
    <name type="scientific">Mesorhizobium tamadayense</name>
    <dbReference type="NCBI Taxonomy" id="425306"/>
    <lineage>
        <taxon>Bacteria</taxon>
        <taxon>Pseudomonadati</taxon>
        <taxon>Pseudomonadota</taxon>
        <taxon>Alphaproteobacteria</taxon>
        <taxon>Hyphomicrobiales</taxon>
        <taxon>Phyllobacteriaceae</taxon>
        <taxon>Mesorhizobium</taxon>
    </lineage>
</organism>
<dbReference type="Gene3D" id="1.10.1200.10">
    <property type="entry name" value="ACP-like"/>
    <property type="match status" value="1"/>
</dbReference>
<dbReference type="FunFam" id="2.30.38.10:FF:000001">
    <property type="entry name" value="Non-ribosomal peptide synthetase PvdI"/>
    <property type="match status" value="1"/>
</dbReference>
<keyword evidence="4" id="KW-0597">Phosphoprotein</keyword>
<comment type="cofactor">
    <cofactor evidence="1">
        <name>pantetheine 4'-phosphate</name>
        <dbReference type="ChEBI" id="CHEBI:47942"/>
    </cofactor>
</comment>
<dbReference type="InterPro" id="IPR029058">
    <property type="entry name" value="AB_hydrolase_fold"/>
</dbReference>
<proteinExistence type="inferred from homology"/>
<dbReference type="InterPro" id="IPR001031">
    <property type="entry name" value="Thioesterase"/>
</dbReference>
<dbReference type="CDD" id="cd17651">
    <property type="entry name" value="A_NRPS_VisG_like"/>
    <property type="match status" value="1"/>
</dbReference>
<dbReference type="EMBL" id="RQXT01000015">
    <property type="protein sequence ID" value="RRI01496.1"/>
    <property type="molecule type" value="Genomic_DNA"/>
</dbReference>
<evidence type="ECO:0000313" key="6">
    <source>
        <dbReference type="EMBL" id="RRI01496.1"/>
    </source>
</evidence>
<dbReference type="GO" id="GO:0043041">
    <property type="term" value="P:amino acid activation for nonribosomal peptide biosynthetic process"/>
    <property type="evidence" value="ECO:0007669"/>
    <property type="project" value="TreeGrafter"/>
</dbReference>
<dbReference type="Gene3D" id="3.30.300.30">
    <property type="match status" value="1"/>
</dbReference>
<comment type="similarity">
    <text evidence="2">Belongs to the ATP-dependent AMP-binding enzyme family.</text>
</comment>
<dbReference type="Pfam" id="PF00550">
    <property type="entry name" value="PP-binding"/>
    <property type="match status" value="1"/>
</dbReference>
<dbReference type="InterPro" id="IPR036477">
    <property type="entry name" value="Formyl_transf_N_sf"/>
</dbReference>
<dbReference type="SUPFAM" id="SSF52777">
    <property type="entry name" value="CoA-dependent acyltransferases"/>
    <property type="match status" value="1"/>
</dbReference>
<evidence type="ECO:0000256" key="1">
    <source>
        <dbReference type="ARBA" id="ARBA00001957"/>
    </source>
</evidence>
<keyword evidence="7" id="KW-1185">Reference proteome</keyword>
<evidence type="ECO:0000256" key="2">
    <source>
        <dbReference type="ARBA" id="ARBA00006432"/>
    </source>
</evidence>
<accession>A0A3P3FSA6</accession>
<dbReference type="InterPro" id="IPR020845">
    <property type="entry name" value="AMP-binding_CS"/>
</dbReference>
<dbReference type="Gene3D" id="3.30.559.30">
    <property type="entry name" value="Nonribosomal peptide synthetase, condensation domain"/>
    <property type="match status" value="1"/>
</dbReference>
<comment type="caution">
    <text evidence="6">The sequence shown here is derived from an EMBL/GenBank/DDBJ whole genome shotgun (WGS) entry which is preliminary data.</text>
</comment>
<dbReference type="InterPro" id="IPR006162">
    <property type="entry name" value="Ppantetheine_attach_site"/>
</dbReference>
<dbReference type="Gene3D" id="3.40.50.12230">
    <property type="match status" value="1"/>
</dbReference>
<dbReference type="Gene3D" id="2.30.38.10">
    <property type="entry name" value="Luciferase, Domain 3"/>
    <property type="match status" value="1"/>
</dbReference>
<dbReference type="Pfam" id="PF13193">
    <property type="entry name" value="AMP-binding_C"/>
    <property type="match status" value="1"/>
</dbReference>
<dbReference type="Gene3D" id="3.40.50.1820">
    <property type="entry name" value="alpha/beta hydrolase"/>
    <property type="match status" value="1"/>
</dbReference>
<dbReference type="PROSITE" id="PS00455">
    <property type="entry name" value="AMP_BINDING"/>
    <property type="match status" value="1"/>
</dbReference>
<dbReference type="NCBIfam" id="TIGR01733">
    <property type="entry name" value="AA-adenyl-dom"/>
    <property type="match status" value="1"/>
</dbReference>
<dbReference type="SUPFAM" id="SSF56801">
    <property type="entry name" value="Acetyl-CoA synthetase-like"/>
    <property type="match status" value="1"/>
</dbReference>
<dbReference type="OrthoDB" id="9803968at2"/>
<dbReference type="InterPro" id="IPR000873">
    <property type="entry name" value="AMP-dep_synth/lig_dom"/>
</dbReference>
<dbReference type="SUPFAM" id="SSF47336">
    <property type="entry name" value="ACP-like"/>
    <property type="match status" value="1"/>
</dbReference>
<dbReference type="InterPro" id="IPR045851">
    <property type="entry name" value="AMP-bd_C_sf"/>
</dbReference>
<dbReference type="PROSITE" id="PS50075">
    <property type="entry name" value="CARRIER"/>
    <property type="match status" value="1"/>
</dbReference>
<sequence>MRSPLKRRYGLKRGRPMITLTGSSDEVKVAAAILPATIFGDVGACRGHWEDLAPRESFVAVNARQITQGDCGRSRADPTRCERLRGAARSISSSVFVGSGTLAIRCAQLAMAMGHVIGAALCGDAVFAEWATRANIPCMESVEELSSFLKAEPVDWIFSVANPFILPPDVFGRVRRGAFNYHDGPLPRYAGTHATSWALLAQETEYAITWYRIDDGVDTGDVVIQRQVLTSPTDTALTLNLKCYEAAIEGFRELLTGLENGKLGAYPQALVDRSYFPRHRRPDAAGCLRWDQSGQELSAMTRALGFGPYQPNPMCLPKALVGDQAVTVRHLEMLARRSGVPAGSLLEVHSSHWRVATGTEDVDVCFGGSDGQELDARALARHSNLDEGSRLPILSNEQARSITATHEFLAPREDFWRQRLGQFRIFHAPFLSSSVAVAPPGWQSSSWFIPSALAKLSPLDHTEYLVTAWLVCLARITGETELQLGWTPASGGSKAGSKAVEVLIASVVPMEVAIDLAHDFEEMRKTVAAEFAQLRAHASFARDLIARYPTLRGVEALRSHQPWPIGITITTESCSVAGDLMTSHRAGPALCGNLLTFEVCALDGSFRWHFDASRLAPKQIDRMTQHLQTLLHAVMADAGQPVGRIDILPAVERTYLLEELNRMAAAYPSERCIHELFEAQVQKAPEAVAVVHENERLGYGELNARANRLAHHLIALGVRPDQPVAICLERSLAMVVGVLAILKAGGAYLPLDPAYPSARLRQIVGDAEPRLLLCDAAGRIALGAEALADVSVVDLDTATPARAKWPPSDPEPRTLGLTSRHLAYVNTSGSTGTPKGVEMSHGSLVNSLAGVGTSKRRTFQFATLNFDVSYQELFICWKEGGVLVLVREETRGDFSDLLDFVKEEAIERFFLPFVALNHFAEVWGARQVLLPSLSEIYTAGEQLQATPLLRAFFEAHPKATLINQYGSTEINVIAEHRLTADPSCWPQLPPVGRPIANTRVYLLDGYGAPVPFGAVGELCIGGAGVARGYLTRPELTAERFIASPFVDGDRLYRTGDLAGYLPDGNLEFLGRNDDQVKIRGFRIEPGEIAARLCEHAWVRETAVVAHEDRAGDRHLIAYVVFAPEAGSDEDDGALAGALRAHLGARLPDYMVPAAFVPIAALPLTPNGKLDRKALPAPGDEAYARRSYEAPQGEVETALAEIWAELLGVERIGRHDNFFELGGHSLLAVQVLSRALDLRLNFSAADLFQASVLKELASKIHLEPQPSSPGVISVRPTGSQPLLFFVPTGFGDCSYVLGLVEEMDVDCPVYALPWPPFNDVCPPSLEAIAAEAILAIREIQPRDPYRFAEYSSSAIVAYAIAHHLLSLDEAVSFMAFIDVTIPATLSNISPINLVRKNFLERCEILHDDFVEVLECFDGQRSIAELLKKAQQMGALPPDHDLRSDVLMYQKAAQFHRALQSYRVPSLPIEIHQFYAGEPLISRWLPPDKQLDRQANLPKQVGTWF</sequence>
<evidence type="ECO:0000259" key="5">
    <source>
        <dbReference type="PROSITE" id="PS50075"/>
    </source>
</evidence>
<dbReference type="Gene3D" id="3.40.50.980">
    <property type="match status" value="2"/>
</dbReference>